<dbReference type="PANTHER" id="PTHR30199:SF0">
    <property type="entry name" value="INNER MEMBRANE PROTEIN YDCO"/>
    <property type="match status" value="1"/>
</dbReference>
<comment type="caution">
    <text evidence="2">The sequence shown here is derived from an EMBL/GenBank/DDBJ whole genome shotgun (WGS) entry which is preliminary data.</text>
</comment>
<keyword evidence="1" id="KW-0472">Membrane</keyword>
<dbReference type="Proteomes" id="UP001652445">
    <property type="component" value="Unassembled WGS sequence"/>
</dbReference>
<proteinExistence type="predicted"/>
<name>A0ABT2UK23_9BACL</name>
<feature type="transmembrane region" description="Helical" evidence="1">
    <location>
        <begin position="140"/>
        <end position="157"/>
    </location>
</feature>
<feature type="transmembrane region" description="Helical" evidence="1">
    <location>
        <begin position="89"/>
        <end position="110"/>
    </location>
</feature>
<keyword evidence="3" id="KW-1185">Reference proteome</keyword>
<dbReference type="PANTHER" id="PTHR30199">
    <property type="entry name" value="MFS FAMILY TRANSPORTER, PREDICTED SUBSTRATE BENZOATE"/>
    <property type="match status" value="1"/>
</dbReference>
<reference evidence="2 3" key="1">
    <citation type="submission" date="2022-09" db="EMBL/GenBank/DDBJ databases">
        <authorList>
            <person name="Han X.L."/>
            <person name="Wang Q."/>
            <person name="Lu T."/>
        </authorList>
    </citation>
    <scope>NUCLEOTIDE SEQUENCE [LARGE SCALE GENOMIC DNA]</scope>
    <source>
        <strain evidence="2 3">WQ 127069</strain>
    </source>
</reference>
<sequence length="389" mass="41227">MQNVLAGILSALMACTGGAILVIKCAEMIGLNRSELISWIFVVYFIGGVFNIALSLKYKIPFGGAHSITAVAFLSTVAANFSVNELSGSFMMTGGLILIFGFSGLFNKVLTFIPKPMIDAMLAGLILNYVVHIVPAFKESPLVGGLAILGFFIGPRISKWISPLLGVLIFGVLGLFIGYDFPIVQETEFSLPQLVMPAFTLNSFITIAIPLAVLILSNDIAVALAALKKNGYHPPVNKTLVFSGLGTLIVGLFGGHAVNIGGMMTALCSSDEAGPKEKRLVAALVSGGLVALFGLFAWKMIVIIELLPSSFITLLSGFALLGVLLNSLRSSFSEPSYQLSILFVFVIAISNLSFLGISAPVWSLLVGVISAKLLGEGKFSKQKLKEDQA</sequence>
<feature type="transmembrane region" description="Helical" evidence="1">
    <location>
        <begin position="37"/>
        <end position="56"/>
    </location>
</feature>
<feature type="transmembrane region" description="Helical" evidence="1">
    <location>
        <begin position="63"/>
        <end position="83"/>
    </location>
</feature>
<feature type="transmembrane region" description="Helical" evidence="1">
    <location>
        <begin position="239"/>
        <end position="260"/>
    </location>
</feature>
<keyword evidence="1" id="KW-0812">Transmembrane</keyword>
<organism evidence="2 3">
    <name type="scientific">Paenibacillus baimaensis</name>
    <dbReference type="NCBI Taxonomy" id="2982185"/>
    <lineage>
        <taxon>Bacteria</taxon>
        <taxon>Bacillati</taxon>
        <taxon>Bacillota</taxon>
        <taxon>Bacilli</taxon>
        <taxon>Bacillales</taxon>
        <taxon>Paenibacillaceae</taxon>
        <taxon>Paenibacillus</taxon>
    </lineage>
</organism>
<evidence type="ECO:0000313" key="2">
    <source>
        <dbReference type="EMBL" id="MCU6794968.1"/>
    </source>
</evidence>
<dbReference type="InterPro" id="IPR004711">
    <property type="entry name" value="Benzoate_Transporter"/>
</dbReference>
<evidence type="ECO:0000313" key="3">
    <source>
        <dbReference type="Proteomes" id="UP001652445"/>
    </source>
</evidence>
<accession>A0ABT2UK23</accession>
<feature type="transmembrane region" description="Helical" evidence="1">
    <location>
        <begin position="310"/>
        <end position="329"/>
    </location>
</feature>
<protein>
    <submittedName>
        <fullName evidence="2">Benzoate/H(+) symporter BenE family transporter</fullName>
    </submittedName>
</protein>
<dbReference type="Pfam" id="PF03594">
    <property type="entry name" value="BenE"/>
    <property type="match status" value="1"/>
</dbReference>
<gene>
    <name evidence="2" type="ORF">OB236_22940</name>
</gene>
<feature type="transmembrane region" description="Helical" evidence="1">
    <location>
        <begin position="341"/>
        <end position="374"/>
    </location>
</feature>
<evidence type="ECO:0000256" key="1">
    <source>
        <dbReference type="SAM" id="Phobius"/>
    </source>
</evidence>
<keyword evidence="1" id="KW-1133">Transmembrane helix</keyword>
<feature type="transmembrane region" description="Helical" evidence="1">
    <location>
        <begin position="280"/>
        <end position="298"/>
    </location>
</feature>
<feature type="transmembrane region" description="Helical" evidence="1">
    <location>
        <begin position="204"/>
        <end position="227"/>
    </location>
</feature>
<dbReference type="EMBL" id="JAOQIO010000089">
    <property type="protein sequence ID" value="MCU6794968.1"/>
    <property type="molecule type" value="Genomic_DNA"/>
</dbReference>
<feature type="transmembrane region" description="Helical" evidence="1">
    <location>
        <begin position="164"/>
        <end position="184"/>
    </location>
</feature>
<dbReference type="RefSeq" id="WP_262686152.1">
    <property type="nucleotide sequence ID" value="NZ_JAOQIO010000089.1"/>
</dbReference>